<organism evidence="6 7">
    <name type="scientific">Roseomonas acroporae</name>
    <dbReference type="NCBI Taxonomy" id="2937791"/>
    <lineage>
        <taxon>Bacteria</taxon>
        <taxon>Pseudomonadati</taxon>
        <taxon>Pseudomonadota</taxon>
        <taxon>Alphaproteobacteria</taxon>
        <taxon>Acetobacterales</taxon>
        <taxon>Roseomonadaceae</taxon>
        <taxon>Roseomonas</taxon>
    </lineage>
</organism>
<proteinExistence type="inferred from homology"/>
<evidence type="ECO:0000256" key="2">
    <source>
        <dbReference type="ARBA" id="ARBA00022741"/>
    </source>
</evidence>
<dbReference type="AlphaFoldDB" id="A0A9X2BVD8"/>
<evidence type="ECO:0000256" key="1">
    <source>
        <dbReference type="ARBA" id="ARBA00006512"/>
    </source>
</evidence>
<reference evidence="6" key="1">
    <citation type="submission" date="2022-04" db="EMBL/GenBank/DDBJ databases">
        <title>Roseomonas acroporae sp. nov., isolated from coral Acropora digitifera.</title>
        <authorList>
            <person name="Sun H."/>
        </authorList>
    </citation>
    <scope>NUCLEOTIDE SEQUENCE</scope>
    <source>
        <strain evidence="6">NAR14</strain>
    </source>
</reference>
<protein>
    <submittedName>
        <fullName evidence="6">DUF87 domain-containing protein</fullName>
    </submittedName>
</protein>
<evidence type="ECO:0000313" key="7">
    <source>
        <dbReference type="Proteomes" id="UP001139516"/>
    </source>
</evidence>
<name>A0A9X2BVD8_9PROT</name>
<dbReference type="PANTHER" id="PTHR30121:SF12">
    <property type="entry name" value="TYPE IV SECRETION SYSTEM PROTEIN CAGE"/>
    <property type="match status" value="1"/>
</dbReference>
<dbReference type="InterPro" id="IPR018145">
    <property type="entry name" value="CagE_TrbE_VirB_cntrl_dom"/>
</dbReference>
<evidence type="ECO:0000256" key="3">
    <source>
        <dbReference type="ARBA" id="ARBA00022840"/>
    </source>
</evidence>
<gene>
    <name evidence="6" type="ORF">M0638_19520</name>
</gene>
<dbReference type="RefSeq" id="WP_248668682.1">
    <property type="nucleotide sequence ID" value="NZ_JALPRX010000089.1"/>
</dbReference>
<dbReference type="GO" id="GO:0005524">
    <property type="term" value="F:ATP binding"/>
    <property type="evidence" value="ECO:0007669"/>
    <property type="project" value="UniProtKB-KW"/>
</dbReference>
<dbReference type="InterPro" id="IPR051162">
    <property type="entry name" value="T4SS_component"/>
</dbReference>
<dbReference type="Gene3D" id="3.40.50.300">
    <property type="entry name" value="P-loop containing nucleotide triphosphate hydrolases"/>
    <property type="match status" value="2"/>
</dbReference>
<dbReference type="EMBL" id="JALPRX010000089">
    <property type="protein sequence ID" value="MCK8786568.1"/>
    <property type="molecule type" value="Genomic_DNA"/>
</dbReference>
<evidence type="ECO:0000259" key="5">
    <source>
        <dbReference type="Pfam" id="PF03135"/>
    </source>
</evidence>
<comment type="similarity">
    <text evidence="1">Belongs to the TrbE/VirB4 family.</text>
</comment>
<comment type="caution">
    <text evidence="6">The sequence shown here is derived from an EMBL/GenBank/DDBJ whole genome shotgun (WGS) entry which is preliminary data.</text>
</comment>
<dbReference type="Proteomes" id="UP001139516">
    <property type="component" value="Unassembled WGS sequence"/>
</dbReference>
<dbReference type="InterPro" id="IPR002789">
    <property type="entry name" value="HerA_central"/>
</dbReference>
<dbReference type="Pfam" id="PF03135">
    <property type="entry name" value="CagE_TrbE_VirB"/>
    <property type="match status" value="1"/>
</dbReference>
<keyword evidence="7" id="KW-1185">Reference proteome</keyword>
<sequence>MARAFLSDPGWSERAADDYAPYVGHVTDTAVLKTDGSVLGILRLDGAPFELEDHAARNGRHRFRNAVLRNIADDRLTVVETMVRHGDVAPFPPAPHRSAFAAELEAEYRRHVLAGRERANEWFVTLIVHPRAPAASGWKLLRARLGRQPEAAEAGEDLLRALEDTMLILAKAYAAYRPVRLGLRERGGVVFSEIAEALRLFLTARFLPVPLTDGSLGGAIYTDRVICGRRGFEVRTPGRPSFGCLMGFKEYPDRTRPGMLNELLAADCRLVLTNSFRFHSRAGATGRLARQQIQMQNAGDRALSQIEALHAAMDDVASNLATMGSHHLSVALHCDSLAELDRRSGEVRAALTNAGANVALEDRGTEAAYWAQLPGNARWRTRPGDISSRNFVGLSSLDGYPRGDATGGVWGTPLLRLLTPAGTPYDFALHVDDVGHTAIFGPTGSGKTVFLGLLVAGLERAMAAAGGTVVLFDKDNANEILVRALGGRYLTLRAGEDSGMAPLRALADTPDARTWLLRFAVGLIRGDGGPPPDAVELKRLAKGIAFQLRMPPRLRSLAGLCAWLVGEGAGSAGKRLERWGRGGDLGWAFDGEADLFDPDAGLVGVDTSALLADEAVRGPAAAYLLHRIRSVIDGRRFVLAADEFWAYLPDERFARAFEDFALTLRKGNGALVMATQQPEHVLRHPVGATLVSNCRTKLLFRNADADRAAYCGGGAYDGGLNCTPGEFRAVSEDMLAGPRSVLIKRDGGSVVCRVELPEAMAEHVAVLSGRAATVRLLRAIRAEHGTDDPGVLIPEFRRRLREAVA</sequence>
<dbReference type="PANTHER" id="PTHR30121">
    <property type="entry name" value="UNCHARACTERIZED PROTEIN YJGR-RELATED"/>
    <property type="match status" value="1"/>
</dbReference>
<dbReference type="Pfam" id="PF01935">
    <property type="entry name" value="DUF87"/>
    <property type="match status" value="1"/>
</dbReference>
<dbReference type="InterPro" id="IPR027417">
    <property type="entry name" value="P-loop_NTPase"/>
</dbReference>
<keyword evidence="3" id="KW-0067">ATP-binding</keyword>
<dbReference type="SUPFAM" id="SSF52540">
    <property type="entry name" value="P-loop containing nucleoside triphosphate hydrolases"/>
    <property type="match status" value="1"/>
</dbReference>
<feature type="domain" description="CagE TrbE VirB component of type IV transporter system central" evidence="5">
    <location>
        <begin position="180"/>
        <end position="382"/>
    </location>
</feature>
<accession>A0A9X2BVD8</accession>
<evidence type="ECO:0000259" key="4">
    <source>
        <dbReference type="Pfam" id="PF01935"/>
    </source>
</evidence>
<feature type="domain" description="Helicase HerA central" evidence="4">
    <location>
        <begin position="430"/>
        <end position="474"/>
    </location>
</feature>
<keyword evidence="2" id="KW-0547">Nucleotide-binding</keyword>
<evidence type="ECO:0000313" key="6">
    <source>
        <dbReference type="EMBL" id="MCK8786568.1"/>
    </source>
</evidence>